<proteinExistence type="predicted"/>
<dbReference type="STRING" id="377629.TERTU_3093"/>
<dbReference type="KEGG" id="ttu:TERTU_3093"/>
<keyword evidence="2" id="KW-1185">Reference proteome</keyword>
<dbReference type="InterPro" id="IPR012347">
    <property type="entry name" value="Ferritin-like"/>
</dbReference>
<organism evidence="1 2">
    <name type="scientific">Teredinibacter turnerae (strain ATCC 39867 / T7901)</name>
    <dbReference type="NCBI Taxonomy" id="377629"/>
    <lineage>
        <taxon>Bacteria</taxon>
        <taxon>Pseudomonadati</taxon>
        <taxon>Pseudomonadota</taxon>
        <taxon>Gammaproteobacteria</taxon>
        <taxon>Cellvibrionales</taxon>
        <taxon>Cellvibrionaceae</taxon>
        <taxon>Teredinibacter</taxon>
    </lineage>
</organism>
<dbReference type="RefSeq" id="WP_015820873.1">
    <property type="nucleotide sequence ID" value="NC_012997.1"/>
</dbReference>
<evidence type="ECO:0000313" key="2">
    <source>
        <dbReference type="Proteomes" id="UP000009080"/>
    </source>
</evidence>
<dbReference type="eggNOG" id="ENOG5031V0W">
    <property type="taxonomic scope" value="Bacteria"/>
</dbReference>
<sequence length="155" mass="18308">MTERICELMSQIKTYHSDLADRHALLSQSRIQNERVSQMASYLSDWERKRERNLNEFINHSNYQNKVETWLKEKPEIDRSRMDYEVEKQLPDISHTEEGLISIVSAQHNFIADTYTQLEEISPTPEMAEFFGDLAENERQALRTTVRSLHEFSSV</sequence>
<reference evidence="1 2" key="1">
    <citation type="journal article" date="2009" name="PLoS ONE">
        <title>The complete genome of Teredinibacter turnerae T7901: an intracellular endosymbiont of marine wood-boring bivalves (shipworms).</title>
        <authorList>
            <person name="Yang J.C."/>
            <person name="Madupu R."/>
            <person name="Durkin A.S."/>
            <person name="Ekborg N.A."/>
            <person name="Pedamallu C.S."/>
            <person name="Hostetler J.B."/>
            <person name="Radune D."/>
            <person name="Toms B.S."/>
            <person name="Henrissat B."/>
            <person name="Coutinho P.M."/>
            <person name="Schwarz S."/>
            <person name="Field L."/>
            <person name="Trindade-Silva A.E."/>
            <person name="Soares C.A.G."/>
            <person name="Elshahawi S."/>
            <person name="Hanora A."/>
            <person name="Schmidt E.W."/>
            <person name="Haygood M.G."/>
            <person name="Posfai J."/>
            <person name="Benner J."/>
            <person name="Madinger C."/>
            <person name="Nove J."/>
            <person name="Anton B."/>
            <person name="Chaudhary K."/>
            <person name="Foster J."/>
            <person name="Holman A."/>
            <person name="Kumar S."/>
            <person name="Lessard P.A."/>
            <person name="Luyten Y.A."/>
            <person name="Slatko B."/>
            <person name="Wood N."/>
            <person name="Wu B."/>
            <person name="Teplitski M."/>
            <person name="Mougous J.D."/>
            <person name="Ward N."/>
            <person name="Eisen J.A."/>
            <person name="Badger J.H."/>
            <person name="Distel D.L."/>
        </authorList>
    </citation>
    <scope>NUCLEOTIDE SEQUENCE [LARGE SCALE GENOMIC DNA]</scope>
    <source>
        <strain evidence="2">ATCC 39867 / T7901</strain>
    </source>
</reference>
<gene>
    <name evidence="1" type="ordered locus">TERTU_3093</name>
</gene>
<dbReference type="Gene3D" id="1.20.1260.10">
    <property type="match status" value="1"/>
</dbReference>
<accession>C5BP73</accession>
<dbReference type="AlphaFoldDB" id="C5BP73"/>
<protein>
    <submittedName>
        <fullName evidence="1">Uncharacterized protein</fullName>
    </submittedName>
</protein>
<dbReference type="HOGENOM" id="CLU_1694654_0_0_6"/>
<dbReference type="Proteomes" id="UP000009080">
    <property type="component" value="Chromosome"/>
</dbReference>
<evidence type="ECO:0000313" key="1">
    <source>
        <dbReference type="EMBL" id="ACR14759.1"/>
    </source>
</evidence>
<dbReference type="EMBL" id="CP001614">
    <property type="protein sequence ID" value="ACR14759.1"/>
    <property type="molecule type" value="Genomic_DNA"/>
</dbReference>
<name>C5BP73_TERTT</name>